<evidence type="ECO:0000313" key="2">
    <source>
        <dbReference type="Proteomes" id="UP000463224"/>
    </source>
</evidence>
<organism evidence="1 2">
    <name type="scientific">Nitratireductor arenosus</name>
    <dbReference type="NCBI Taxonomy" id="2682096"/>
    <lineage>
        <taxon>Bacteria</taxon>
        <taxon>Pseudomonadati</taxon>
        <taxon>Pseudomonadota</taxon>
        <taxon>Alphaproteobacteria</taxon>
        <taxon>Hyphomicrobiales</taxon>
        <taxon>Phyllobacteriaceae</taxon>
        <taxon>Nitratireductor</taxon>
    </lineage>
</organism>
<accession>A0A844QB99</accession>
<dbReference type="Proteomes" id="UP000463224">
    <property type="component" value="Unassembled WGS sequence"/>
</dbReference>
<dbReference type="EMBL" id="WPHG01000001">
    <property type="protein sequence ID" value="MVA96515.1"/>
    <property type="molecule type" value="Genomic_DNA"/>
</dbReference>
<keyword evidence="2" id="KW-1185">Reference proteome</keyword>
<comment type="caution">
    <text evidence="1">The sequence shown here is derived from an EMBL/GenBank/DDBJ whole genome shotgun (WGS) entry which is preliminary data.</text>
</comment>
<dbReference type="AlphaFoldDB" id="A0A844QB99"/>
<name>A0A844QB99_9HYPH</name>
<evidence type="ECO:0000313" key="1">
    <source>
        <dbReference type="EMBL" id="MVA96515.1"/>
    </source>
</evidence>
<sequence length="151" mass="16225">MTVSKPASKADCIYEAAVNGAITPASGAYLHHRPVPARKSPVFVEETAMLAKTTITTLTAILLVTSLGPSFAEMKIKKLKATREQVRTACEKNDDNIGYGTHADKGGYGCVTDNGFIDCKENGECTGGTAERRVTTRRLPRLSHSGNLARR</sequence>
<proteinExistence type="predicted"/>
<reference evidence="1 2" key="1">
    <citation type="submission" date="2019-12" db="EMBL/GenBank/DDBJ databases">
        <title>Nitratireductor arenosus sp. nov., Isolated from sea sand, Jeju island, South Korea.</title>
        <authorList>
            <person name="Kim W."/>
        </authorList>
    </citation>
    <scope>NUCLEOTIDE SEQUENCE [LARGE SCALE GENOMIC DNA]</scope>
    <source>
        <strain evidence="1 2">CAU 1489</strain>
    </source>
</reference>
<dbReference type="RefSeq" id="WP_156711447.1">
    <property type="nucleotide sequence ID" value="NZ_WPHG01000001.1"/>
</dbReference>
<protein>
    <submittedName>
        <fullName evidence="1">Uncharacterized protein</fullName>
    </submittedName>
</protein>
<gene>
    <name evidence="1" type="ORF">GN330_04540</name>
</gene>